<dbReference type="PIRSF" id="PIRSF028451">
    <property type="entry name" value="UCP028451"/>
    <property type="match status" value="1"/>
</dbReference>
<dbReference type="NCBIfam" id="TIGR02453">
    <property type="entry name" value="TIGR02453 family protein"/>
    <property type="match status" value="1"/>
</dbReference>
<accession>A0A374PE38</accession>
<reference evidence="1 2" key="1">
    <citation type="submission" date="2018-08" db="EMBL/GenBank/DDBJ databases">
        <title>A genome reference for cultivated species of the human gut microbiota.</title>
        <authorList>
            <person name="Zou Y."/>
            <person name="Xue W."/>
            <person name="Luo G."/>
        </authorList>
    </citation>
    <scope>NUCLEOTIDE SEQUENCE [LARGE SCALE GENOMIC DNA]</scope>
    <source>
        <strain evidence="1 2">TM09-12</strain>
    </source>
</reference>
<dbReference type="PANTHER" id="PTHR36452:SF1">
    <property type="entry name" value="DUF2461 DOMAIN-CONTAINING PROTEIN"/>
    <property type="match status" value="1"/>
</dbReference>
<dbReference type="Proteomes" id="UP000263014">
    <property type="component" value="Unassembled WGS sequence"/>
</dbReference>
<comment type="caution">
    <text evidence="1">The sequence shown here is derived from an EMBL/GenBank/DDBJ whole genome shotgun (WGS) entry which is preliminary data.</text>
</comment>
<dbReference type="RefSeq" id="WP_002600360.1">
    <property type="nucleotide sequence ID" value="NZ_CACRUH010000076.1"/>
</dbReference>
<dbReference type="EMBL" id="QSON01000001">
    <property type="protein sequence ID" value="RGJ08330.1"/>
    <property type="molecule type" value="Genomic_DNA"/>
</dbReference>
<dbReference type="AlphaFoldDB" id="A0A374PE38"/>
<dbReference type="Pfam" id="PF09365">
    <property type="entry name" value="DUF2461"/>
    <property type="match status" value="1"/>
</dbReference>
<dbReference type="InterPro" id="IPR012808">
    <property type="entry name" value="CHP02453"/>
</dbReference>
<evidence type="ECO:0000313" key="2">
    <source>
        <dbReference type="Proteomes" id="UP000263014"/>
    </source>
</evidence>
<gene>
    <name evidence="1" type="ORF">DXD79_02750</name>
</gene>
<sequence>MRENCIMDFLKELERNNDLKWMADHKAFKEQAAAEFEELLQMVMERLAEKDPSVIGLPPKNLIYRLNRDTRFSRDKSPYHAAFRAHISPAGRAPIPGGYYLNLAPGNVFLGGGVHAAPFKDAVTMIRDYICGHGEELETIVSAPDFQNHFTMTGERLKNVPRGYDADFPQSEYLKYKSWDIECRLETEGLCDLEDFCERASELFLLMRPFNDYFNEAVRNFQYPVREN</sequence>
<dbReference type="PANTHER" id="PTHR36452">
    <property type="entry name" value="CHROMOSOME 12, WHOLE GENOME SHOTGUN SEQUENCE"/>
    <property type="match status" value="1"/>
</dbReference>
<name>A0A374PE38_9FIRM</name>
<organism evidence="1 2">
    <name type="scientific">Hungatella hathewayi</name>
    <dbReference type="NCBI Taxonomy" id="154046"/>
    <lineage>
        <taxon>Bacteria</taxon>
        <taxon>Bacillati</taxon>
        <taxon>Bacillota</taxon>
        <taxon>Clostridia</taxon>
        <taxon>Lachnospirales</taxon>
        <taxon>Lachnospiraceae</taxon>
        <taxon>Hungatella</taxon>
    </lineage>
</organism>
<proteinExistence type="predicted"/>
<protein>
    <submittedName>
        <fullName evidence="1">DUF2461 domain-containing protein</fullName>
    </submittedName>
</protein>
<evidence type="ECO:0000313" key="1">
    <source>
        <dbReference type="EMBL" id="RGJ08330.1"/>
    </source>
</evidence>
<dbReference type="InterPro" id="IPR015996">
    <property type="entry name" value="UCP028451"/>
</dbReference>